<feature type="domain" description="Chitin-binding type-2" evidence="8">
    <location>
        <begin position="745"/>
        <end position="803"/>
    </location>
</feature>
<keyword evidence="1" id="KW-0217">Developmental protein</keyword>
<dbReference type="InterPro" id="IPR002557">
    <property type="entry name" value="Chitin-bd_dom"/>
</dbReference>
<keyword evidence="3 7" id="KW-0732">Signal</keyword>
<evidence type="ECO:0000313" key="9">
    <source>
        <dbReference type="Proteomes" id="UP000887575"/>
    </source>
</evidence>
<evidence type="ECO:0000256" key="7">
    <source>
        <dbReference type="SAM" id="SignalP"/>
    </source>
</evidence>
<dbReference type="WBParaSite" id="MBELARI_LOCUS19124">
    <property type="protein sequence ID" value="MBELARI_LOCUS19124"/>
    <property type="gene ID" value="MBELARI_LOCUS19124"/>
</dbReference>
<dbReference type="InterPro" id="IPR051940">
    <property type="entry name" value="Chitin_bind-dev_reg"/>
</dbReference>
<dbReference type="PANTHER" id="PTHR23301:SF0">
    <property type="entry name" value="CHITIN-BINDING TYPE-2 DOMAIN-CONTAINING PROTEIN-RELATED"/>
    <property type="match status" value="1"/>
</dbReference>
<keyword evidence="9" id="KW-1185">Reference proteome</keyword>
<sequence length="820" mass="89454">MRLSTLLWLGLAALHQSVNADQVGNPVRPRRDASGWQFKGPYQPAQQLPQLRRPQPYQPIIQQVPIVQPSPSIRQRPMRPVRPLSRQAYVPRMVNDARVMEPYKPVMMDGVVIQPYRPQVTNDMLVQLLPTRGNRFVGLQAGQQAYVKPYEQAYNKISGDSVVPTVNQTQNVKPTSYIAPQAVVQENVIAPSILPSTTEALATHSTTPPPQVAKQTASPSIAVSVPAALSAATPSSETINMYDGFQIVQQPIILDATRLVQPYQPTMEDELAQPDILVQEDVMVHEYLPTLEDAQTDQAFAQSDGGLSQQYRPDFEVEALKLRPYRPNLNHDIPSSYRTVLVRDGSADVSAIRVLSPYRPTLEEPVDVDASAAMVLPPYRPRFEEPVDVDASATMVPPPYRPRFEEVIDVDASATMVPPPYRPTLEKPVDVDASATMVPLSHRPTLQEAVDVDASATMVPPSHRPTLQEAVDVGASAIMVPPPYRPTLVKAVDVDASATMVPLSHRPTLQGPVDVDASATMVPPPYRPTLQEAVDVGASATMVPPPYRRPLEESIRQPYIPSIDESTSDAGIPTTIDFIHKTATSDKSTLSSESSTYSSDASQKDFLLDDSTSLEIQQTTTADSYSKDIESMAVTNDSSNDVNVLESEDFAASTTTQDLVSAVTSEIVATTTTEALVKGFCAGLEVGIHRHPEKCDGIIRCDGVHTILMPSCPSGLLFNNLTKACDYPTSVPECGSSLANDNSAATNCNGHEHGAHVQDPENCGVFWRCVWDELVKMECPKGTFFNEMTSVCDWPQAVPTCEADGARKVAESEKVTTDEE</sequence>
<evidence type="ECO:0000256" key="3">
    <source>
        <dbReference type="ARBA" id="ARBA00022729"/>
    </source>
</evidence>
<dbReference type="GO" id="GO:0008061">
    <property type="term" value="F:chitin binding"/>
    <property type="evidence" value="ECO:0007669"/>
    <property type="project" value="UniProtKB-KW"/>
</dbReference>
<dbReference type="InterPro" id="IPR036508">
    <property type="entry name" value="Chitin-bd_dom_sf"/>
</dbReference>
<name>A0AAF3J6F4_9BILA</name>
<accession>A0AAF3J6F4</accession>
<dbReference type="Proteomes" id="UP000887575">
    <property type="component" value="Unassembled WGS sequence"/>
</dbReference>
<dbReference type="Gene3D" id="2.170.140.10">
    <property type="entry name" value="Chitin binding domain"/>
    <property type="match status" value="2"/>
</dbReference>
<keyword evidence="6" id="KW-0325">Glycoprotein</keyword>
<reference evidence="10" key="1">
    <citation type="submission" date="2024-02" db="UniProtKB">
        <authorList>
            <consortium name="WormBaseParasite"/>
        </authorList>
    </citation>
    <scope>IDENTIFICATION</scope>
</reference>
<keyword evidence="5" id="KW-1015">Disulfide bond</keyword>
<evidence type="ECO:0000256" key="2">
    <source>
        <dbReference type="ARBA" id="ARBA00022669"/>
    </source>
</evidence>
<evidence type="ECO:0000313" key="10">
    <source>
        <dbReference type="WBParaSite" id="MBELARI_LOCUS19124"/>
    </source>
</evidence>
<feature type="domain" description="Chitin-binding type-2" evidence="8">
    <location>
        <begin position="678"/>
        <end position="736"/>
    </location>
</feature>
<feature type="chain" id="PRO_5042097598" description="Chitin-binding type-2 domain-containing protein" evidence="7">
    <location>
        <begin position="21"/>
        <end position="820"/>
    </location>
</feature>
<evidence type="ECO:0000256" key="6">
    <source>
        <dbReference type="ARBA" id="ARBA00023180"/>
    </source>
</evidence>
<evidence type="ECO:0000256" key="1">
    <source>
        <dbReference type="ARBA" id="ARBA00022473"/>
    </source>
</evidence>
<dbReference type="PROSITE" id="PS50940">
    <property type="entry name" value="CHIT_BIND_II"/>
    <property type="match status" value="2"/>
</dbReference>
<dbReference type="Pfam" id="PF01607">
    <property type="entry name" value="CBM_14"/>
    <property type="match status" value="2"/>
</dbReference>
<dbReference type="AlphaFoldDB" id="A0AAF3J6F4"/>
<keyword evidence="2" id="KW-0147">Chitin-binding</keyword>
<evidence type="ECO:0000256" key="5">
    <source>
        <dbReference type="ARBA" id="ARBA00023157"/>
    </source>
</evidence>
<dbReference type="SUPFAM" id="SSF57625">
    <property type="entry name" value="Invertebrate chitin-binding proteins"/>
    <property type="match status" value="2"/>
</dbReference>
<evidence type="ECO:0000256" key="4">
    <source>
        <dbReference type="ARBA" id="ARBA00022737"/>
    </source>
</evidence>
<feature type="signal peptide" evidence="7">
    <location>
        <begin position="1"/>
        <end position="20"/>
    </location>
</feature>
<proteinExistence type="predicted"/>
<protein>
    <recommendedName>
        <fullName evidence="8">Chitin-binding type-2 domain-containing protein</fullName>
    </recommendedName>
</protein>
<keyword evidence="4" id="KW-0677">Repeat</keyword>
<dbReference type="GO" id="GO:0005576">
    <property type="term" value="C:extracellular region"/>
    <property type="evidence" value="ECO:0007669"/>
    <property type="project" value="InterPro"/>
</dbReference>
<dbReference type="PANTHER" id="PTHR23301">
    <property type="entry name" value="CHITIN BINDING PERITROPHIN-A"/>
    <property type="match status" value="1"/>
</dbReference>
<dbReference type="SMART" id="SM00494">
    <property type="entry name" value="ChtBD2"/>
    <property type="match status" value="2"/>
</dbReference>
<evidence type="ECO:0000259" key="8">
    <source>
        <dbReference type="PROSITE" id="PS50940"/>
    </source>
</evidence>
<organism evidence="9 10">
    <name type="scientific">Mesorhabditis belari</name>
    <dbReference type="NCBI Taxonomy" id="2138241"/>
    <lineage>
        <taxon>Eukaryota</taxon>
        <taxon>Metazoa</taxon>
        <taxon>Ecdysozoa</taxon>
        <taxon>Nematoda</taxon>
        <taxon>Chromadorea</taxon>
        <taxon>Rhabditida</taxon>
        <taxon>Rhabditina</taxon>
        <taxon>Rhabditomorpha</taxon>
        <taxon>Rhabditoidea</taxon>
        <taxon>Rhabditidae</taxon>
        <taxon>Mesorhabditinae</taxon>
        <taxon>Mesorhabditis</taxon>
    </lineage>
</organism>